<gene>
    <name evidence="1" type="ORF">COLO4_36584</name>
</gene>
<accession>A0A1R3G7U7</accession>
<sequence length="38" mass="4270">MVRSLCPFTEPVEIGLGENCDGFDELARWNPHQVQHGS</sequence>
<proteinExistence type="predicted"/>
<reference evidence="2" key="1">
    <citation type="submission" date="2013-09" db="EMBL/GenBank/DDBJ databases">
        <title>Corchorus olitorius genome sequencing.</title>
        <authorList>
            <person name="Alam M."/>
            <person name="Haque M.S."/>
            <person name="Islam M.S."/>
            <person name="Emdad E.M."/>
            <person name="Islam M.M."/>
            <person name="Ahmed B."/>
            <person name="Halim A."/>
            <person name="Hossen Q.M.M."/>
            <person name="Hossain M.Z."/>
            <person name="Ahmed R."/>
            <person name="Khan M.M."/>
            <person name="Islam R."/>
            <person name="Rashid M.M."/>
            <person name="Khan S.A."/>
            <person name="Rahman M.S."/>
            <person name="Alam M."/>
            <person name="Yahiya A.S."/>
            <person name="Khan M.S."/>
            <person name="Azam M.S."/>
            <person name="Haque T."/>
            <person name="Lashkar M.Z.H."/>
            <person name="Akhand A.I."/>
            <person name="Morshed G."/>
            <person name="Roy S."/>
            <person name="Uddin K.S."/>
            <person name="Rabeya T."/>
            <person name="Hossain A.S."/>
            <person name="Chowdhury A."/>
            <person name="Snigdha A.R."/>
            <person name="Mortoza M.S."/>
            <person name="Matin S.A."/>
            <person name="Hoque S.M.E."/>
            <person name="Islam M.K."/>
            <person name="Roy D.K."/>
            <person name="Haider R."/>
            <person name="Moosa M.M."/>
            <person name="Elias S.M."/>
            <person name="Hasan A.M."/>
            <person name="Jahan S."/>
            <person name="Shafiuddin M."/>
            <person name="Mahmood N."/>
            <person name="Shommy N.S."/>
        </authorList>
    </citation>
    <scope>NUCLEOTIDE SEQUENCE [LARGE SCALE GENOMIC DNA]</scope>
    <source>
        <strain evidence="2">cv. O-4</strain>
    </source>
</reference>
<evidence type="ECO:0000313" key="2">
    <source>
        <dbReference type="Proteomes" id="UP000187203"/>
    </source>
</evidence>
<dbReference type="AlphaFoldDB" id="A0A1R3G7U7"/>
<protein>
    <submittedName>
        <fullName evidence="1">Uncharacterized protein</fullName>
    </submittedName>
</protein>
<dbReference type="Proteomes" id="UP000187203">
    <property type="component" value="Unassembled WGS sequence"/>
</dbReference>
<evidence type="ECO:0000313" key="1">
    <source>
        <dbReference type="EMBL" id="OMO54127.1"/>
    </source>
</evidence>
<name>A0A1R3G7U7_9ROSI</name>
<keyword evidence="2" id="KW-1185">Reference proteome</keyword>
<dbReference type="EMBL" id="AWUE01023333">
    <property type="protein sequence ID" value="OMO54127.1"/>
    <property type="molecule type" value="Genomic_DNA"/>
</dbReference>
<organism evidence="1 2">
    <name type="scientific">Corchorus olitorius</name>
    <dbReference type="NCBI Taxonomy" id="93759"/>
    <lineage>
        <taxon>Eukaryota</taxon>
        <taxon>Viridiplantae</taxon>
        <taxon>Streptophyta</taxon>
        <taxon>Embryophyta</taxon>
        <taxon>Tracheophyta</taxon>
        <taxon>Spermatophyta</taxon>
        <taxon>Magnoliopsida</taxon>
        <taxon>eudicotyledons</taxon>
        <taxon>Gunneridae</taxon>
        <taxon>Pentapetalae</taxon>
        <taxon>rosids</taxon>
        <taxon>malvids</taxon>
        <taxon>Malvales</taxon>
        <taxon>Malvaceae</taxon>
        <taxon>Grewioideae</taxon>
        <taxon>Apeibeae</taxon>
        <taxon>Corchorus</taxon>
    </lineage>
</organism>
<comment type="caution">
    <text evidence="1">The sequence shown here is derived from an EMBL/GenBank/DDBJ whole genome shotgun (WGS) entry which is preliminary data.</text>
</comment>